<keyword evidence="1" id="KW-0732">Signal</keyword>
<dbReference type="EMBL" id="JAYMYS010000009">
    <property type="protein sequence ID" value="KAK7381108.1"/>
    <property type="molecule type" value="Genomic_DNA"/>
</dbReference>
<keyword evidence="3" id="KW-1185">Reference proteome</keyword>
<reference evidence="2 3" key="1">
    <citation type="submission" date="2024-01" db="EMBL/GenBank/DDBJ databases">
        <title>The genomes of 5 underutilized Papilionoideae crops provide insights into root nodulation and disease resistanc.</title>
        <authorList>
            <person name="Jiang F."/>
        </authorList>
    </citation>
    <scope>NUCLEOTIDE SEQUENCE [LARGE SCALE GENOMIC DNA]</scope>
    <source>
        <strain evidence="2">DUOXIRENSHENG_FW03</strain>
        <tissue evidence="2">Leaves</tissue>
    </source>
</reference>
<gene>
    <name evidence="2" type="ORF">VNO78_33632</name>
</gene>
<accession>A0AAN9RSA5</accession>
<evidence type="ECO:0000313" key="3">
    <source>
        <dbReference type="Proteomes" id="UP001386955"/>
    </source>
</evidence>
<sequence>MHESLGSIFIAAIILMLQLKPIMCTISPQSLVLWCHQVMVNSLLFGNDMLLFQEGDGDTLVNGFLNLATDIVYVDIDQDSSPNYMLRRKSICQPCYIINPHFMSA</sequence>
<evidence type="ECO:0000313" key="2">
    <source>
        <dbReference type="EMBL" id="KAK7381108.1"/>
    </source>
</evidence>
<feature type="signal peptide" evidence="1">
    <location>
        <begin position="1"/>
        <end position="24"/>
    </location>
</feature>
<feature type="chain" id="PRO_5043040059" evidence="1">
    <location>
        <begin position="25"/>
        <end position="105"/>
    </location>
</feature>
<name>A0AAN9RSA5_PSOTE</name>
<protein>
    <submittedName>
        <fullName evidence="2">Uncharacterized protein</fullName>
    </submittedName>
</protein>
<comment type="caution">
    <text evidence="2">The sequence shown here is derived from an EMBL/GenBank/DDBJ whole genome shotgun (WGS) entry which is preliminary data.</text>
</comment>
<dbReference type="Proteomes" id="UP001386955">
    <property type="component" value="Unassembled WGS sequence"/>
</dbReference>
<evidence type="ECO:0000256" key="1">
    <source>
        <dbReference type="SAM" id="SignalP"/>
    </source>
</evidence>
<proteinExistence type="predicted"/>
<dbReference type="AlphaFoldDB" id="A0AAN9RSA5"/>
<organism evidence="2 3">
    <name type="scientific">Psophocarpus tetragonolobus</name>
    <name type="common">Winged bean</name>
    <name type="synonym">Dolichos tetragonolobus</name>
    <dbReference type="NCBI Taxonomy" id="3891"/>
    <lineage>
        <taxon>Eukaryota</taxon>
        <taxon>Viridiplantae</taxon>
        <taxon>Streptophyta</taxon>
        <taxon>Embryophyta</taxon>
        <taxon>Tracheophyta</taxon>
        <taxon>Spermatophyta</taxon>
        <taxon>Magnoliopsida</taxon>
        <taxon>eudicotyledons</taxon>
        <taxon>Gunneridae</taxon>
        <taxon>Pentapetalae</taxon>
        <taxon>rosids</taxon>
        <taxon>fabids</taxon>
        <taxon>Fabales</taxon>
        <taxon>Fabaceae</taxon>
        <taxon>Papilionoideae</taxon>
        <taxon>50 kb inversion clade</taxon>
        <taxon>NPAAA clade</taxon>
        <taxon>indigoferoid/millettioid clade</taxon>
        <taxon>Phaseoleae</taxon>
        <taxon>Psophocarpus</taxon>
    </lineage>
</organism>